<proteinExistence type="predicted"/>
<gene>
    <name evidence="2" type="ORF">BD410DRAFT_548223</name>
</gene>
<dbReference type="Proteomes" id="UP000294933">
    <property type="component" value="Unassembled WGS sequence"/>
</dbReference>
<feature type="region of interest" description="Disordered" evidence="1">
    <location>
        <begin position="1"/>
        <end position="33"/>
    </location>
</feature>
<organism evidence="2 3">
    <name type="scientific">Rickenella mellea</name>
    <dbReference type="NCBI Taxonomy" id="50990"/>
    <lineage>
        <taxon>Eukaryota</taxon>
        <taxon>Fungi</taxon>
        <taxon>Dikarya</taxon>
        <taxon>Basidiomycota</taxon>
        <taxon>Agaricomycotina</taxon>
        <taxon>Agaricomycetes</taxon>
        <taxon>Hymenochaetales</taxon>
        <taxon>Rickenellaceae</taxon>
        <taxon>Rickenella</taxon>
    </lineage>
</organism>
<protein>
    <submittedName>
        <fullName evidence="2">Uncharacterized protein</fullName>
    </submittedName>
</protein>
<evidence type="ECO:0000313" key="2">
    <source>
        <dbReference type="EMBL" id="TDL17447.1"/>
    </source>
</evidence>
<name>A0A4Y7PPU6_9AGAM</name>
<feature type="region of interest" description="Disordered" evidence="1">
    <location>
        <begin position="156"/>
        <end position="181"/>
    </location>
</feature>
<dbReference type="VEuPathDB" id="FungiDB:BD410DRAFT_548223"/>
<keyword evidence="3" id="KW-1185">Reference proteome</keyword>
<evidence type="ECO:0000313" key="3">
    <source>
        <dbReference type="Proteomes" id="UP000294933"/>
    </source>
</evidence>
<dbReference type="AlphaFoldDB" id="A0A4Y7PPU6"/>
<sequence>MSVSSASFLQSNRGRGDQDDDSSRLEDGYRHRDGGLGAALTANGARSPSPPDAVLGPVGCVAVACTGAWWCQGDAECGRGRSAVKSAWPGAGAGWKCERECEPVLGREYIDINANPATATTTTVANNKTDTTEENGTKGWFADPFSIPAVGVTTPTISNSGSNSRSGSMLRSGLSQSSGGGEERDLIGSFLDYPIQVGCSSNYEGALYRYSWSVVSTAF</sequence>
<evidence type="ECO:0000256" key="1">
    <source>
        <dbReference type="SAM" id="MobiDB-lite"/>
    </source>
</evidence>
<reference evidence="2 3" key="1">
    <citation type="submission" date="2018-06" db="EMBL/GenBank/DDBJ databases">
        <title>A transcriptomic atlas of mushroom development highlights an independent origin of complex multicellularity.</title>
        <authorList>
            <consortium name="DOE Joint Genome Institute"/>
            <person name="Krizsan K."/>
            <person name="Almasi E."/>
            <person name="Merenyi Z."/>
            <person name="Sahu N."/>
            <person name="Viragh M."/>
            <person name="Koszo T."/>
            <person name="Mondo S."/>
            <person name="Kiss B."/>
            <person name="Balint B."/>
            <person name="Kues U."/>
            <person name="Barry K."/>
            <person name="Hegedus J.C."/>
            <person name="Henrissat B."/>
            <person name="Johnson J."/>
            <person name="Lipzen A."/>
            <person name="Ohm R."/>
            <person name="Nagy I."/>
            <person name="Pangilinan J."/>
            <person name="Yan J."/>
            <person name="Xiong Y."/>
            <person name="Grigoriev I.V."/>
            <person name="Hibbett D.S."/>
            <person name="Nagy L.G."/>
        </authorList>
    </citation>
    <scope>NUCLEOTIDE SEQUENCE [LARGE SCALE GENOMIC DNA]</scope>
    <source>
        <strain evidence="2 3">SZMC22713</strain>
    </source>
</reference>
<accession>A0A4Y7PPU6</accession>
<feature type="compositionally biased region" description="Basic and acidic residues" evidence="1">
    <location>
        <begin position="14"/>
        <end position="33"/>
    </location>
</feature>
<feature type="compositionally biased region" description="Low complexity" evidence="1">
    <location>
        <begin position="158"/>
        <end position="177"/>
    </location>
</feature>
<dbReference type="EMBL" id="ML170221">
    <property type="protein sequence ID" value="TDL17447.1"/>
    <property type="molecule type" value="Genomic_DNA"/>
</dbReference>